<proteinExistence type="predicted"/>
<dbReference type="Proteomes" id="UP000216188">
    <property type="component" value="Unassembled WGS sequence"/>
</dbReference>
<dbReference type="AlphaFoldDB" id="A0A256G2Q5"/>
<reference evidence="1 2" key="1">
    <citation type="submission" date="2017-07" db="EMBL/GenBank/DDBJ databases">
        <title>Phylogenetic study on the rhizospheric bacterium Ochrobactrum sp. A44.</title>
        <authorList>
            <person name="Krzyzanowska D.M."/>
            <person name="Ossowicki A."/>
            <person name="Rajewska M."/>
            <person name="Maciag T."/>
            <person name="Kaczynski Z."/>
            <person name="Czerwicka M."/>
            <person name="Jafra S."/>
        </authorList>
    </citation>
    <scope>NUCLEOTIDE SEQUENCE [LARGE SCALE GENOMIC DNA]</scope>
    <source>
        <strain evidence="1 2">CCUG 30717</strain>
    </source>
</reference>
<name>A0A256G2Q5_9HYPH</name>
<protein>
    <submittedName>
        <fullName evidence="1">Uncharacterized protein</fullName>
    </submittedName>
</protein>
<comment type="caution">
    <text evidence="1">The sequence shown here is derived from an EMBL/GenBank/DDBJ whole genome shotgun (WGS) entry which is preliminary data.</text>
</comment>
<dbReference type="EMBL" id="NNRM01000048">
    <property type="protein sequence ID" value="OYR21318.1"/>
    <property type="molecule type" value="Genomic_DNA"/>
</dbReference>
<accession>A0A256G2Q5</accession>
<sequence length="41" mass="4539">MIRLLQCEYEMICEQNCAICKPVQLDSAANYCALKGVSTNA</sequence>
<evidence type="ECO:0000313" key="2">
    <source>
        <dbReference type="Proteomes" id="UP000216188"/>
    </source>
</evidence>
<evidence type="ECO:0000313" key="1">
    <source>
        <dbReference type="EMBL" id="OYR21318.1"/>
    </source>
</evidence>
<organism evidence="1 2">
    <name type="scientific">Brucella pseudogrignonensis</name>
    <dbReference type="NCBI Taxonomy" id="419475"/>
    <lineage>
        <taxon>Bacteria</taxon>
        <taxon>Pseudomonadati</taxon>
        <taxon>Pseudomonadota</taxon>
        <taxon>Alphaproteobacteria</taxon>
        <taxon>Hyphomicrobiales</taxon>
        <taxon>Brucellaceae</taxon>
        <taxon>Brucella/Ochrobactrum group</taxon>
        <taxon>Brucella</taxon>
    </lineage>
</organism>
<gene>
    <name evidence="1" type="ORF">CEV34_5028</name>
</gene>
<keyword evidence="2" id="KW-1185">Reference proteome</keyword>